<name>A0AAV7QTJ6_PLEWA</name>
<gene>
    <name evidence="1" type="ORF">NDU88_009070</name>
</gene>
<proteinExistence type="predicted"/>
<reference evidence="1" key="1">
    <citation type="journal article" date="2022" name="bioRxiv">
        <title>Sequencing and chromosome-scale assembly of the giantPleurodeles waltlgenome.</title>
        <authorList>
            <person name="Brown T."/>
            <person name="Elewa A."/>
            <person name="Iarovenko S."/>
            <person name="Subramanian E."/>
            <person name="Araus A.J."/>
            <person name="Petzold A."/>
            <person name="Susuki M."/>
            <person name="Suzuki K.-i.T."/>
            <person name="Hayashi T."/>
            <person name="Toyoda A."/>
            <person name="Oliveira C."/>
            <person name="Osipova E."/>
            <person name="Leigh N.D."/>
            <person name="Simon A."/>
            <person name="Yun M.H."/>
        </authorList>
    </citation>
    <scope>NUCLEOTIDE SEQUENCE</scope>
    <source>
        <strain evidence="1">20211129_DDA</strain>
        <tissue evidence="1">Liver</tissue>
    </source>
</reference>
<evidence type="ECO:0000313" key="2">
    <source>
        <dbReference type="Proteomes" id="UP001066276"/>
    </source>
</evidence>
<accession>A0AAV7QTJ6</accession>
<dbReference type="EMBL" id="JANPWB010000010">
    <property type="protein sequence ID" value="KAJ1142757.1"/>
    <property type="molecule type" value="Genomic_DNA"/>
</dbReference>
<comment type="caution">
    <text evidence="1">The sequence shown here is derived from an EMBL/GenBank/DDBJ whole genome shotgun (WGS) entry which is preliminary data.</text>
</comment>
<keyword evidence="2" id="KW-1185">Reference proteome</keyword>
<protein>
    <submittedName>
        <fullName evidence="1">Uncharacterized protein</fullName>
    </submittedName>
</protein>
<dbReference type="AlphaFoldDB" id="A0AAV7QTJ6"/>
<sequence>MERLAVRGLRVPLGAPALPMHLEWAVQGPPGIAPSLISLPEFRAVKCATGATAPAAHQHCSRLYYVPAAMLM</sequence>
<evidence type="ECO:0000313" key="1">
    <source>
        <dbReference type="EMBL" id="KAJ1142757.1"/>
    </source>
</evidence>
<organism evidence="1 2">
    <name type="scientific">Pleurodeles waltl</name>
    <name type="common">Iberian ribbed newt</name>
    <dbReference type="NCBI Taxonomy" id="8319"/>
    <lineage>
        <taxon>Eukaryota</taxon>
        <taxon>Metazoa</taxon>
        <taxon>Chordata</taxon>
        <taxon>Craniata</taxon>
        <taxon>Vertebrata</taxon>
        <taxon>Euteleostomi</taxon>
        <taxon>Amphibia</taxon>
        <taxon>Batrachia</taxon>
        <taxon>Caudata</taxon>
        <taxon>Salamandroidea</taxon>
        <taxon>Salamandridae</taxon>
        <taxon>Pleurodelinae</taxon>
        <taxon>Pleurodeles</taxon>
    </lineage>
</organism>
<dbReference type="Proteomes" id="UP001066276">
    <property type="component" value="Chromosome 6"/>
</dbReference>